<keyword evidence="2 5" id="KW-0560">Oxidoreductase</keyword>
<dbReference type="Pfam" id="PF00171">
    <property type="entry name" value="Aldedh"/>
    <property type="match status" value="1"/>
</dbReference>
<accession>S5YYZ1</accession>
<dbReference type="EMBL" id="CP006650">
    <property type="protein sequence ID" value="AGT10431.1"/>
    <property type="molecule type" value="Genomic_DNA"/>
</dbReference>
<dbReference type="InterPro" id="IPR016163">
    <property type="entry name" value="Ald_DH_C"/>
</dbReference>
<dbReference type="eggNOG" id="COG1012">
    <property type="taxonomic scope" value="Bacteria"/>
</dbReference>
<evidence type="ECO:0000256" key="5">
    <source>
        <dbReference type="RuleBase" id="RU003345"/>
    </source>
</evidence>
<name>S5YYZ1_PARAH</name>
<evidence type="ECO:0000256" key="4">
    <source>
        <dbReference type="PROSITE-ProRule" id="PRU10007"/>
    </source>
</evidence>
<dbReference type="Gene3D" id="3.40.309.10">
    <property type="entry name" value="Aldehyde Dehydrogenase, Chain A, domain 2"/>
    <property type="match status" value="1"/>
</dbReference>
<evidence type="ECO:0000256" key="2">
    <source>
        <dbReference type="ARBA" id="ARBA00023002"/>
    </source>
</evidence>
<reference evidence="7 8" key="1">
    <citation type="journal article" date="2014" name="BMC Genomics">
        <title>Architecture and functions of a multipartite genome of the methylotrophic bacterium Paracoccus aminophilus JCM 7686, containing primary and secondary chromids.</title>
        <authorList>
            <person name="Dziewit L."/>
            <person name="Czarnecki J."/>
            <person name="Wibberg D."/>
            <person name="Radlinska M."/>
            <person name="Mrozek P."/>
            <person name="Szymczak M."/>
            <person name="Schluter A."/>
            <person name="Puhler A."/>
            <person name="Bartosik D."/>
        </authorList>
    </citation>
    <scope>NUCLEOTIDE SEQUENCE [LARGE SCALE GENOMIC DNA]</scope>
    <source>
        <strain evidence="7">JCM 7686</strain>
    </source>
</reference>
<proteinExistence type="inferred from homology"/>
<evidence type="ECO:0000313" key="7">
    <source>
        <dbReference type="EMBL" id="AGT10431.1"/>
    </source>
</evidence>
<dbReference type="STRING" id="1367847.JCM7686_3396"/>
<comment type="similarity">
    <text evidence="1 5">Belongs to the aldehyde dehydrogenase family.</text>
</comment>
<dbReference type="InterPro" id="IPR015590">
    <property type="entry name" value="Aldehyde_DH_dom"/>
</dbReference>
<gene>
    <name evidence="7" type="ORF">JCM7686_3396</name>
</gene>
<organism evidence="7 8">
    <name type="scientific">Paracoccus aminophilus JCM 7686</name>
    <dbReference type="NCBI Taxonomy" id="1367847"/>
    <lineage>
        <taxon>Bacteria</taxon>
        <taxon>Pseudomonadati</taxon>
        <taxon>Pseudomonadota</taxon>
        <taxon>Alphaproteobacteria</taxon>
        <taxon>Rhodobacterales</taxon>
        <taxon>Paracoccaceae</taxon>
        <taxon>Paracoccus</taxon>
    </lineage>
</organism>
<dbReference type="Proteomes" id="UP000015480">
    <property type="component" value="Chromosome"/>
</dbReference>
<dbReference type="AlphaFoldDB" id="S5YYZ1"/>
<evidence type="ECO:0000313" key="8">
    <source>
        <dbReference type="Proteomes" id="UP000015480"/>
    </source>
</evidence>
<dbReference type="CDD" id="cd07116">
    <property type="entry name" value="ALDH_ACDHII-AcoD"/>
    <property type="match status" value="1"/>
</dbReference>
<dbReference type="GO" id="GO:0004030">
    <property type="term" value="F:aldehyde dehydrogenase [NAD(P)+] activity"/>
    <property type="evidence" value="ECO:0007669"/>
    <property type="project" value="UniProtKB-ARBA"/>
</dbReference>
<dbReference type="Gene3D" id="3.40.605.10">
    <property type="entry name" value="Aldehyde Dehydrogenase, Chain A, domain 1"/>
    <property type="match status" value="1"/>
</dbReference>
<dbReference type="PANTHER" id="PTHR43111">
    <property type="entry name" value="ALDEHYDE DEHYDROGENASE B-RELATED"/>
    <property type="match status" value="1"/>
</dbReference>
<dbReference type="PROSITE" id="PS00070">
    <property type="entry name" value="ALDEHYDE_DEHYDR_CYS"/>
    <property type="match status" value="1"/>
</dbReference>
<dbReference type="HOGENOM" id="CLU_005391_0_0_5"/>
<dbReference type="RefSeq" id="WP_020952067.1">
    <property type="nucleotide sequence ID" value="NC_022041.1"/>
</dbReference>
<dbReference type="OrthoDB" id="9812625at2"/>
<keyword evidence="8" id="KW-1185">Reference proteome</keyword>
<evidence type="ECO:0000259" key="6">
    <source>
        <dbReference type="Pfam" id="PF00171"/>
    </source>
</evidence>
<dbReference type="InterPro" id="IPR016161">
    <property type="entry name" value="Ald_DH/histidinol_DH"/>
</dbReference>
<dbReference type="PATRIC" id="fig|1367847.3.peg.3428"/>
<dbReference type="InterPro" id="IPR016162">
    <property type="entry name" value="Ald_DH_N"/>
</dbReference>
<dbReference type="InterPro" id="IPR016160">
    <property type="entry name" value="Ald_DH_CS_CYS"/>
</dbReference>
<sequence>MPNDQTHDFKGVNVSPFAKRYDNFIGGKWVAPKSGRYFTNTTPITGAEVGEIARSSAEDIEAALDAAHAAKDKWGAASLTERSNALLKIADRMEQNLELLATAETWDNGKPIRETRAADVPLAIDHFRYFAGVLRAQEGGISQIDDDTVAYHFQEPLGVVGQIIPWNFPLLMACWKLAPALAAGNCVVIKPAEQTPASIMVWASLIGDLLPPGVLNIVNGFGLEAGKPLASNPRISKIAFTGETTTGRLIMQYASENLIPVTLELGGKSPNIFFEDVAREDDDFFDKALEGFAMFALNQGEVCTCPSRVLIQESIYDRFMERAIKRVQAIKQGDPRDAATMIGAQASSEQKEKILSYFDIGRKEGADVLTGGKAADLAGDLAGGYYIEPTIFRGHNKMRIFQEEIFGPVVSVTTFKDQAEALEIANDTLYGLGAGVWSREANTCYRMGRGIKAGRVWTNCYHAYPAHAAFGGYKQSGIGRENHRMMLDHYQQTKNLLVSYSPKKLGFF</sequence>
<dbReference type="PANTHER" id="PTHR43111:SF1">
    <property type="entry name" value="ALDEHYDE DEHYDROGENASE B-RELATED"/>
    <property type="match status" value="1"/>
</dbReference>
<dbReference type="SUPFAM" id="SSF53720">
    <property type="entry name" value="ALDH-like"/>
    <property type="match status" value="1"/>
</dbReference>
<protein>
    <recommendedName>
        <fullName evidence="3">Aldehyde dehydrogenase</fullName>
    </recommendedName>
</protein>
<evidence type="ECO:0000256" key="3">
    <source>
        <dbReference type="ARBA" id="ARBA00044146"/>
    </source>
</evidence>
<dbReference type="KEGG" id="pami:JCM7686_3396"/>
<evidence type="ECO:0000256" key="1">
    <source>
        <dbReference type="ARBA" id="ARBA00009986"/>
    </source>
</evidence>
<feature type="active site" evidence="4">
    <location>
        <position position="264"/>
    </location>
</feature>
<dbReference type="InterPro" id="IPR029510">
    <property type="entry name" value="Ald_DH_CS_GLU"/>
</dbReference>
<dbReference type="FunFam" id="3.40.309.10:FF:000017">
    <property type="entry name" value="Aldehyde dehydrogenase B"/>
    <property type="match status" value="1"/>
</dbReference>
<dbReference type="FunFam" id="3.40.605.10:FF:000001">
    <property type="entry name" value="Aldehyde dehydrogenase 1"/>
    <property type="match status" value="1"/>
</dbReference>
<feature type="domain" description="Aldehyde dehydrogenase" evidence="6">
    <location>
        <begin position="29"/>
        <end position="495"/>
    </location>
</feature>
<dbReference type="PROSITE" id="PS00687">
    <property type="entry name" value="ALDEHYDE_DEHYDR_GLU"/>
    <property type="match status" value="1"/>
</dbReference>